<name>A0ABU3JK21_9ACTN</name>
<feature type="compositionally biased region" description="Basic and acidic residues" evidence="1">
    <location>
        <begin position="61"/>
        <end position="86"/>
    </location>
</feature>
<dbReference type="CDD" id="cd00161">
    <property type="entry name" value="beta-trefoil_Ricin-like"/>
    <property type="match status" value="1"/>
</dbReference>
<dbReference type="InterPro" id="IPR017946">
    <property type="entry name" value="PLC-like_Pdiesterase_TIM-brl"/>
</dbReference>
<dbReference type="SUPFAM" id="SSF50370">
    <property type="entry name" value="Ricin B-like lectins"/>
    <property type="match status" value="1"/>
</dbReference>
<dbReference type="EMBL" id="JASKMA010000002">
    <property type="protein sequence ID" value="MDT6982302.1"/>
    <property type="molecule type" value="Genomic_DNA"/>
</dbReference>
<dbReference type="PANTHER" id="PTHR13593">
    <property type="match status" value="1"/>
</dbReference>
<dbReference type="PANTHER" id="PTHR13593:SF140">
    <property type="entry name" value="PLC-LIKE PHOSPHODIESTERASE"/>
    <property type="match status" value="1"/>
</dbReference>
<reference evidence="3 4" key="1">
    <citation type="submission" date="2023-05" db="EMBL/GenBank/DDBJ databases">
        <title>Streptomyces fuscus sp. nov., a brown-black pigment producing actinomyces isolated from dry sand of Sea duck farm.</title>
        <authorList>
            <person name="Xie J."/>
            <person name="Shen N."/>
        </authorList>
    </citation>
    <scope>NUCLEOTIDE SEQUENCE [LARGE SCALE GENOMIC DNA]</scope>
    <source>
        <strain evidence="3 4">CGMCC 4.1745</strain>
    </source>
</reference>
<evidence type="ECO:0000256" key="1">
    <source>
        <dbReference type="SAM" id="MobiDB-lite"/>
    </source>
</evidence>
<evidence type="ECO:0000256" key="2">
    <source>
        <dbReference type="SAM" id="SignalP"/>
    </source>
</evidence>
<evidence type="ECO:0000313" key="4">
    <source>
        <dbReference type="Proteomes" id="UP001249760"/>
    </source>
</evidence>
<dbReference type="RefSeq" id="WP_394309183.1">
    <property type="nucleotide sequence ID" value="NZ_JASKMA010000002.1"/>
</dbReference>
<feature type="signal peptide" evidence="2">
    <location>
        <begin position="1"/>
        <end position="27"/>
    </location>
</feature>
<comment type="caution">
    <text evidence="3">The sequence shown here is derived from an EMBL/GenBank/DDBJ whole genome shotgun (WGS) entry which is preliminary data.</text>
</comment>
<dbReference type="Gene3D" id="3.20.20.190">
    <property type="entry name" value="Phosphatidylinositol (PI) phosphodiesterase"/>
    <property type="match status" value="1"/>
</dbReference>
<dbReference type="Gene3D" id="2.80.10.50">
    <property type="match status" value="1"/>
</dbReference>
<sequence length="462" mass="49697">MRTPHALLATAVTAAALAAATVTSAPAAPAAGAGAVPPSGTYYVQSAVTGLNAADASGTVEQHRPRGNEDRQQWTLRPDGDGHLLENTDSPGACLGRAGDLARTVSCAAAEARWQITPLGADRYALAAPGTDRRLAVAPKPAGAVHPAPLSVASGAGDLAAWYLTPADAPGSPMPPREQRTLDQVTFLTAHNAYANGVDGGFAPPFVDLFPNQSRGIQQQLADGVRGFMLDIHQTPDGAILCHNSCTLVSRPVALWVDLQRIVDFLRAHPDEFVTVFLEDYVDPGVLRAELDRVQGLSDVLYRPDRTGVRENGWPTMGELAAEGHRLLIFTDHSRDADRSAGLTRDTFGVMYQREWTVENYWSMGPGVGSSDWSCYSRWYDANTTIPLTRTEPGFRPLFVMNHFRDAAVASTTATDNAKLADRARRFCQPAARKKPTYLAVDRYELGSPTAAVDALNTYTYP</sequence>
<dbReference type="InterPro" id="IPR051057">
    <property type="entry name" value="PI-PLC_domain"/>
</dbReference>
<feature type="region of interest" description="Disordered" evidence="1">
    <location>
        <begin position="55"/>
        <end position="88"/>
    </location>
</feature>
<dbReference type="Pfam" id="PF26178">
    <property type="entry name" value="PI-PLC_cat"/>
    <property type="match status" value="1"/>
</dbReference>
<protein>
    <submittedName>
        <fullName evidence="3">Phospholipase</fullName>
    </submittedName>
</protein>
<gene>
    <name evidence="3" type="ORF">QNO04_02450</name>
</gene>
<organism evidence="3 4">
    <name type="scientific">Streptomyces lusitanus</name>
    <dbReference type="NCBI Taxonomy" id="68232"/>
    <lineage>
        <taxon>Bacteria</taxon>
        <taxon>Bacillati</taxon>
        <taxon>Actinomycetota</taxon>
        <taxon>Actinomycetes</taxon>
        <taxon>Kitasatosporales</taxon>
        <taxon>Streptomycetaceae</taxon>
        <taxon>Streptomyces</taxon>
    </lineage>
</organism>
<dbReference type="Proteomes" id="UP001249760">
    <property type="component" value="Unassembled WGS sequence"/>
</dbReference>
<dbReference type="InterPro" id="IPR035992">
    <property type="entry name" value="Ricin_B-like_lectins"/>
</dbReference>
<dbReference type="CDD" id="cd08588">
    <property type="entry name" value="PI-PLCc_At5g67130_like"/>
    <property type="match status" value="1"/>
</dbReference>
<keyword evidence="4" id="KW-1185">Reference proteome</keyword>
<keyword evidence="2" id="KW-0732">Signal</keyword>
<feature type="chain" id="PRO_5046000386" evidence="2">
    <location>
        <begin position="28"/>
        <end position="462"/>
    </location>
</feature>
<accession>A0ABU3JK21</accession>
<evidence type="ECO:0000313" key="3">
    <source>
        <dbReference type="EMBL" id="MDT6982302.1"/>
    </source>
</evidence>
<dbReference type="SUPFAM" id="SSF51695">
    <property type="entry name" value="PLC-like phosphodiesterases"/>
    <property type="match status" value="1"/>
</dbReference>
<proteinExistence type="predicted"/>